<accession>A0A318LN19</accession>
<reference evidence="8 9" key="1">
    <citation type="submission" date="2016-07" db="EMBL/GenBank/DDBJ databases">
        <title>Draft genome sequence of Prauserella sp. YIM 121212, isolated from alkaline soil.</title>
        <authorList>
            <person name="Ruckert C."/>
            <person name="Albersmeier A."/>
            <person name="Jiang C.-L."/>
            <person name="Jiang Y."/>
            <person name="Kalinowski J."/>
            <person name="Schneider O."/>
            <person name="Winkler A."/>
            <person name="Zotchev S.B."/>
        </authorList>
    </citation>
    <scope>NUCLEOTIDE SEQUENCE [LARGE SCALE GENOMIC DNA]</scope>
    <source>
        <strain evidence="8 9">YIM 121212</strain>
    </source>
</reference>
<dbReference type="PANTHER" id="PTHR44379">
    <property type="entry name" value="OXIDOREDUCTASE WITH IRON-SULFUR SUBUNIT"/>
    <property type="match status" value="1"/>
</dbReference>
<evidence type="ECO:0000313" key="8">
    <source>
        <dbReference type="EMBL" id="PXY26509.1"/>
    </source>
</evidence>
<dbReference type="InterPro" id="IPR036884">
    <property type="entry name" value="2Fe-2S-bd_dom_sf"/>
</dbReference>
<dbReference type="SUPFAM" id="SSF47741">
    <property type="entry name" value="CO dehydrogenase ISP C-domain like"/>
    <property type="match status" value="1"/>
</dbReference>
<evidence type="ECO:0000256" key="2">
    <source>
        <dbReference type="ARBA" id="ARBA00022723"/>
    </source>
</evidence>
<keyword evidence="4" id="KW-0408">Iron</keyword>
<dbReference type="InterPro" id="IPR051452">
    <property type="entry name" value="Diverse_Oxidoreductases"/>
</dbReference>
<dbReference type="InterPro" id="IPR001041">
    <property type="entry name" value="2Fe-2S_ferredoxin-type"/>
</dbReference>
<comment type="pathway">
    <text evidence="6">Alkaloid degradation; nicotine degradation.</text>
</comment>
<dbReference type="InterPro" id="IPR036010">
    <property type="entry name" value="2Fe-2S_ferredoxin-like_sf"/>
</dbReference>
<gene>
    <name evidence="8" type="ORF">BA062_24025</name>
</gene>
<dbReference type="FunFam" id="3.10.20.30:FF:000020">
    <property type="entry name" value="Xanthine dehydrogenase iron-sulfur subunit"/>
    <property type="match status" value="1"/>
</dbReference>
<dbReference type="InterPro" id="IPR002888">
    <property type="entry name" value="2Fe-2S-bd"/>
</dbReference>
<dbReference type="GO" id="GO:0046872">
    <property type="term" value="F:metal ion binding"/>
    <property type="evidence" value="ECO:0007669"/>
    <property type="project" value="UniProtKB-KW"/>
</dbReference>
<dbReference type="PROSITE" id="PS00197">
    <property type="entry name" value="2FE2S_FER_1"/>
    <property type="match status" value="1"/>
</dbReference>
<proteinExistence type="predicted"/>
<evidence type="ECO:0000259" key="7">
    <source>
        <dbReference type="PROSITE" id="PS51085"/>
    </source>
</evidence>
<dbReference type="Pfam" id="PF00111">
    <property type="entry name" value="Fer2"/>
    <property type="match status" value="1"/>
</dbReference>
<keyword evidence="1" id="KW-0001">2Fe-2S</keyword>
<dbReference type="GO" id="GO:0051537">
    <property type="term" value="F:2 iron, 2 sulfur cluster binding"/>
    <property type="evidence" value="ECO:0007669"/>
    <property type="project" value="UniProtKB-KW"/>
</dbReference>
<keyword evidence="9" id="KW-1185">Reference proteome</keyword>
<protein>
    <submittedName>
        <fullName evidence="8">4-hydroxybenzoyl-CoA reductase subunit gamma</fullName>
    </submittedName>
</protein>
<keyword evidence="2" id="KW-0479">Metal-binding</keyword>
<organism evidence="8 9">
    <name type="scientific">Prauserella flavalba</name>
    <dbReference type="NCBI Taxonomy" id="1477506"/>
    <lineage>
        <taxon>Bacteria</taxon>
        <taxon>Bacillati</taxon>
        <taxon>Actinomycetota</taxon>
        <taxon>Actinomycetes</taxon>
        <taxon>Pseudonocardiales</taxon>
        <taxon>Pseudonocardiaceae</taxon>
        <taxon>Prauserella</taxon>
    </lineage>
</organism>
<dbReference type="Proteomes" id="UP000247892">
    <property type="component" value="Unassembled WGS sequence"/>
</dbReference>
<dbReference type="GO" id="GO:0016491">
    <property type="term" value="F:oxidoreductase activity"/>
    <property type="evidence" value="ECO:0007669"/>
    <property type="project" value="UniProtKB-KW"/>
</dbReference>
<evidence type="ECO:0000256" key="3">
    <source>
        <dbReference type="ARBA" id="ARBA00023002"/>
    </source>
</evidence>
<dbReference type="Pfam" id="PF01799">
    <property type="entry name" value="Fer2_2"/>
    <property type="match status" value="1"/>
</dbReference>
<dbReference type="PANTHER" id="PTHR44379:SF8">
    <property type="entry name" value="XANTHINE DEHYDROGENASE IRON-SULFUR-BINDING SUBUNIT XDHC-RELATED"/>
    <property type="match status" value="1"/>
</dbReference>
<dbReference type="InterPro" id="IPR006058">
    <property type="entry name" value="2Fe2S_fd_BS"/>
</dbReference>
<dbReference type="SUPFAM" id="SSF54292">
    <property type="entry name" value="2Fe-2S ferredoxin-like"/>
    <property type="match status" value="1"/>
</dbReference>
<evidence type="ECO:0000256" key="4">
    <source>
        <dbReference type="ARBA" id="ARBA00023004"/>
    </source>
</evidence>
<evidence type="ECO:0000256" key="5">
    <source>
        <dbReference type="ARBA" id="ARBA00023014"/>
    </source>
</evidence>
<comment type="caution">
    <text evidence="8">The sequence shown here is derived from an EMBL/GenBank/DDBJ whole genome shotgun (WGS) entry which is preliminary data.</text>
</comment>
<evidence type="ECO:0000256" key="1">
    <source>
        <dbReference type="ARBA" id="ARBA00022714"/>
    </source>
</evidence>
<dbReference type="AlphaFoldDB" id="A0A318LN19"/>
<keyword evidence="5" id="KW-0411">Iron-sulfur</keyword>
<dbReference type="Gene3D" id="1.10.150.120">
    <property type="entry name" value="[2Fe-2S]-binding domain"/>
    <property type="match status" value="1"/>
</dbReference>
<feature type="domain" description="2Fe-2S ferredoxin-type" evidence="7">
    <location>
        <begin position="1"/>
        <end position="75"/>
    </location>
</feature>
<evidence type="ECO:0000256" key="6">
    <source>
        <dbReference type="ARBA" id="ARBA00060707"/>
    </source>
</evidence>
<dbReference type="EMBL" id="MASU01000010">
    <property type="protein sequence ID" value="PXY26509.1"/>
    <property type="molecule type" value="Genomic_DNA"/>
</dbReference>
<dbReference type="Gene3D" id="3.10.20.30">
    <property type="match status" value="1"/>
</dbReference>
<dbReference type="InterPro" id="IPR012675">
    <property type="entry name" value="Beta-grasp_dom_sf"/>
</dbReference>
<keyword evidence="3" id="KW-0560">Oxidoreductase</keyword>
<name>A0A318LN19_9PSEU</name>
<evidence type="ECO:0000313" key="9">
    <source>
        <dbReference type="Proteomes" id="UP000247892"/>
    </source>
</evidence>
<dbReference type="PROSITE" id="PS51085">
    <property type="entry name" value="2FE2S_FER_2"/>
    <property type="match status" value="1"/>
</dbReference>
<sequence length="160" mass="16749">MDVDVNGEVRRCETTGRTSLADFLRDALGLTGTHLGCEQGVCGACTVLLDGQPVRSCLMLAAQADGRSVTTVEGLSGVDGELNPVQEAFCGSHALQCGFCTPGMVLAVQALVENVPEPTDHDIDEAIGGNICRCTGYVQIREAIAKALEARSTIETVPAR</sequence>